<dbReference type="EMBL" id="NXNG01000001">
    <property type="protein sequence ID" value="PWT27130.1"/>
    <property type="molecule type" value="Genomic_DNA"/>
</dbReference>
<evidence type="ECO:0000256" key="2">
    <source>
        <dbReference type="ARBA" id="ARBA00022573"/>
    </source>
</evidence>
<gene>
    <name evidence="8" type="primary">cbiT</name>
    <name evidence="8" type="ORF">CPT75_08450</name>
</gene>
<dbReference type="GO" id="GO:0032259">
    <property type="term" value="P:methylation"/>
    <property type="evidence" value="ECO:0007669"/>
    <property type="project" value="UniProtKB-KW"/>
</dbReference>
<proteinExistence type="predicted"/>
<dbReference type="Pfam" id="PF00590">
    <property type="entry name" value="TP_methylase"/>
    <property type="match status" value="1"/>
</dbReference>
<dbReference type="InterPro" id="IPR014008">
    <property type="entry name" value="Cbl_synth_MTase_CbiT"/>
</dbReference>
<dbReference type="NCBIfam" id="TIGR02469">
    <property type="entry name" value="CbiT"/>
    <property type="match status" value="1"/>
</dbReference>
<dbReference type="Gene3D" id="3.30.950.10">
    <property type="entry name" value="Methyltransferase, Cobalt-precorrin-4 Transmethylase, Domain 2"/>
    <property type="match status" value="1"/>
</dbReference>
<evidence type="ECO:0000259" key="6">
    <source>
        <dbReference type="Pfam" id="PF00590"/>
    </source>
</evidence>
<evidence type="ECO:0000259" key="7">
    <source>
        <dbReference type="Pfam" id="PF13847"/>
    </source>
</evidence>
<evidence type="ECO:0000256" key="5">
    <source>
        <dbReference type="ARBA" id="ARBA00022691"/>
    </source>
</evidence>
<dbReference type="PANTHER" id="PTHR43182">
    <property type="entry name" value="COBALT-PRECORRIN-6B C(15)-METHYLTRANSFERASE (DECARBOXYLATING)"/>
    <property type="match status" value="1"/>
</dbReference>
<accession>A0A317G3X9</accession>
<keyword evidence="9" id="KW-1185">Reference proteome</keyword>
<dbReference type="Proteomes" id="UP000245488">
    <property type="component" value="Chromosome"/>
</dbReference>
<evidence type="ECO:0000256" key="1">
    <source>
        <dbReference type="ARBA" id="ARBA00004953"/>
    </source>
</evidence>
<dbReference type="GO" id="GO:0016994">
    <property type="term" value="F:precorrin-6A reductase activity"/>
    <property type="evidence" value="ECO:0007669"/>
    <property type="project" value="InterPro"/>
</dbReference>
<dbReference type="GO" id="GO:0008276">
    <property type="term" value="F:protein methyltransferase activity"/>
    <property type="evidence" value="ECO:0007669"/>
    <property type="project" value="InterPro"/>
</dbReference>
<keyword evidence="2" id="KW-0169">Cobalamin biosynthesis</keyword>
<dbReference type="InterPro" id="IPR029063">
    <property type="entry name" value="SAM-dependent_MTases_sf"/>
</dbReference>
<sequence length="749" mass="82532">MSDRCKVLVFGGTTEGRILTEHLVRMHIDHEVSVATKYGRDILKDIDEDNLLVGRKDEEEIRKVIIDGGFNLVIDATHPFATEVSRQIKNACKEQDVTYLRLLRDTGKKASCSADHHEAFSPEVDTKGMSEVVYVDDIIDAIEQLKRVSGNILLLTGSKNLAEIAGGIPDSSKRLYARVLPSEDSIRKCTDAGLSGRQIIAMQGPFSKEMNIATIRKVDAKAILTKESGRTGGFDEKIEAAYCCGIKAIVIRNPESVTKDSNSYSMEEILDIIEGKPGDDLDYSHNNNNKIITLAGIGPGGSEYYTRELLKALESADIIFGADAVLRNLDASVTDKLKNAGIPIVKEYNGEVIYRLLTKDINGIVNNRYTNPVVLFSGDISLCSGAKKATEVFEQKGYEVRRISGISSVALFANKLFLSLENVKIVSAHGRKVNVRDYVETNKETIILPSDADDARNICKGLSDLNIRIVAGCNLGCNDEKIVEIRSITNKITNDKDDIDEDKGDIDKDILNKDDIDKMVLLCSQDDTNNNILNSIEGKTLLYVYNKNADSKIYAGGICDSDIIRGKTPMTKEEIRALSIRKLSLSQDAVVYDIGAGTGSISLEAALSSPDIKVFAIEKNEEAISLLSQNKEKFHVSNMEIVKGIAPDILNDLATPTHVFIGGSSGNMRDILKLVYDKNKNARVVINTVTAESFAEVMDLLKDYPYLEPDIIQVSVTRFRKAGRYHLADALNPVYIITLCTDQDILSKR</sequence>
<protein>
    <submittedName>
        <fullName evidence="8">Precorrin-6Y C5,15-methyltransferase (Decarboxylating) subunit CbiT</fullName>
    </submittedName>
</protein>
<name>A0A317G3X9_BUTFI</name>
<dbReference type="InterPro" id="IPR025714">
    <property type="entry name" value="Methyltranfer_dom"/>
</dbReference>
<organism evidence="8 9">
    <name type="scientific">Butyrivibrio fibrisolvens</name>
    <dbReference type="NCBI Taxonomy" id="831"/>
    <lineage>
        <taxon>Bacteria</taxon>
        <taxon>Bacillati</taxon>
        <taxon>Bacillota</taxon>
        <taxon>Clostridia</taxon>
        <taxon>Lachnospirales</taxon>
        <taxon>Lachnospiraceae</taxon>
        <taxon>Butyrivibrio</taxon>
    </lineage>
</organism>
<evidence type="ECO:0000256" key="3">
    <source>
        <dbReference type="ARBA" id="ARBA00022603"/>
    </source>
</evidence>
<dbReference type="InterPro" id="IPR000878">
    <property type="entry name" value="4pyrrol_Mease"/>
</dbReference>
<dbReference type="InterPro" id="IPR050714">
    <property type="entry name" value="Cobalamin_biosynth_MTase"/>
</dbReference>
<keyword evidence="5" id="KW-0949">S-adenosyl-L-methionine</keyword>
<dbReference type="SUPFAM" id="SSF53790">
    <property type="entry name" value="Tetrapyrrole methylase"/>
    <property type="match status" value="1"/>
</dbReference>
<dbReference type="AlphaFoldDB" id="A0A317G3X9"/>
<dbReference type="UniPathway" id="UPA00148"/>
<dbReference type="SUPFAM" id="SSF53335">
    <property type="entry name" value="S-adenosyl-L-methionine-dependent methyltransferases"/>
    <property type="match status" value="1"/>
</dbReference>
<dbReference type="GO" id="GO:0009236">
    <property type="term" value="P:cobalamin biosynthetic process"/>
    <property type="evidence" value="ECO:0007669"/>
    <property type="project" value="UniProtKB-UniPathway"/>
</dbReference>
<feature type="domain" description="Tetrapyrrole methylase" evidence="6">
    <location>
        <begin position="292"/>
        <end position="484"/>
    </location>
</feature>
<dbReference type="Gene3D" id="3.40.1010.10">
    <property type="entry name" value="Cobalt-precorrin-4 Transmethylase, Domain 1"/>
    <property type="match status" value="1"/>
</dbReference>
<dbReference type="Gene3D" id="3.40.50.150">
    <property type="entry name" value="Vaccinia Virus protein VP39"/>
    <property type="match status" value="1"/>
</dbReference>
<dbReference type="CDD" id="cd02440">
    <property type="entry name" value="AdoMet_MTases"/>
    <property type="match status" value="1"/>
</dbReference>
<dbReference type="RefSeq" id="WP_110072735.1">
    <property type="nucleotide sequence ID" value="NZ_CM009896.1"/>
</dbReference>
<dbReference type="Pfam" id="PF02571">
    <property type="entry name" value="CbiJ"/>
    <property type="match status" value="1"/>
</dbReference>
<keyword evidence="3 8" id="KW-0489">Methyltransferase</keyword>
<reference evidence="8 9" key="1">
    <citation type="submission" date="2017-09" db="EMBL/GenBank/DDBJ databases">
        <title>High-quality draft genome sequence of Butyrivibrio fibrisolvens INBov1, isolated from cow rumen.</title>
        <authorList>
            <person name="Rodriguez Hernaez J."/>
            <person name="Rivarola M."/>
            <person name="Paniego N."/>
            <person name="Cravero S."/>
            <person name="Ceron Cucchi M."/>
            <person name="Martinez M.C."/>
        </authorList>
    </citation>
    <scope>NUCLEOTIDE SEQUENCE [LARGE SCALE GENOMIC DNA]</scope>
    <source>
        <strain evidence="8 9">INBov1</strain>
    </source>
</reference>
<dbReference type="InterPro" id="IPR014776">
    <property type="entry name" value="4pyrrole_Mease_sub2"/>
</dbReference>
<comment type="caution">
    <text evidence="8">The sequence shown here is derived from an EMBL/GenBank/DDBJ whole genome shotgun (WGS) entry which is preliminary data.</text>
</comment>
<dbReference type="Pfam" id="PF13847">
    <property type="entry name" value="Methyltransf_31"/>
    <property type="match status" value="1"/>
</dbReference>
<evidence type="ECO:0000313" key="8">
    <source>
        <dbReference type="EMBL" id="PWT27130.1"/>
    </source>
</evidence>
<dbReference type="PANTHER" id="PTHR43182:SF1">
    <property type="entry name" value="COBALT-PRECORRIN-7 C(5)-METHYLTRANSFERASE"/>
    <property type="match status" value="1"/>
</dbReference>
<dbReference type="InterPro" id="IPR014777">
    <property type="entry name" value="4pyrrole_Mease_sub1"/>
</dbReference>
<dbReference type="CDD" id="cd11644">
    <property type="entry name" value="Precorrin-6Y-MT"/>
    <property type="match status" value="1"/>
</dbReference>
<evidence type="ECO:0000313" key="9">
    <source>
        <dbReference type="Proteomes" id="UP000245488"/>
    </source>
</evidence>
<dbReference type="InterPro" id="IPR035996">
    <property type="entry name" value="4pyrrol_Methylase_sf"/>
</dbReference>
<evidence type="ECO:0000256" key="4">
    <source>
        <dbReference type="ARBA" id="ARBA00022679"/>
    </source>
</evidence>
<comment type="pathway">
    <text evidence="1">Cofactor biosynthesis; adenosylcobalamin biosynthesis.</text>
</comment>
<feature type="domain" description="Methyltransferase" evidence="7">
    <location>
        <begin position="587"/>
        <end position="648"/>
    </location>
</feature>
<keyword evidence="4 8" id="KW-0808">Transferase</keyword>
<dbReference type="InterPro" id="IPR012818">
    <property type="entry name" value="CbiE"/>
</dbReference>
<dbReference type="PROSITE" id="PS51014">
    <property type="entry name" value="COBK_CBIJ"/>
    <property type="match status" value="1"/>
</dbReference>
<dbReference type="InterPro" id="IPR003723">
    <property type="entry name" value="Precorrin-6x_reduct"/>
</dbReference>